<dbReference type="RefSeq" id="WP_187219140.1">
    <property type="nucleotide sequence ID" value="NZ_JABVED010000003.1"/>
</dbReference>
<accession>A0ABR7L2W5</accession>
<protein>
    <submittedName>
        <fullName evidence="1">Uncharacterized protein</fullName>
    </submittedName>
</protein>
<dbReference type="EMBL" id="JABVED010000003">
    <property type="protein sequence ID" value="MBC6446838.1"/>
    <property type="molecule type" value="Genomic_DNA"/>
</dbReference>
<organism evidence="1 2">
    <name type="scientific">Actinokineospora xionganensis</name>
    <dbReference type="NCBI Taxonomy" id="2684470"/>
    <lineage>
        <taxon>Bacteria</taxon>
        <taxon>Bacillati</taxon>
        <taxon>Actinomycetota</taxon>
        <taxon>Actinomycetes</taxon>
        <taxon>Pseudonocardiales</taxon>
        <taxon>Pseudonocardiaceae</taxon>
        <taxon>Actinokineospora</taxon>
    </lineage>
</organism>
<gene>
    <name evidence="1" type="ORF">GPZ80_06565</name>
</gene>
<comment type="caution">
    <text evidence="1">The sequence shown here is derived from an EMBL/GenBank/DDBJ whole genome shotgun (WGS) entry which is preliminary data.</text>
</comment>
<proteinExistence type="predicted"/>
<reference evidence="1 2" key="1">
    <citation type="submission" date="2020-06" db="EMBL/GenBank/DDBJ databases">
        <title>Actinokineospora xiongansis sp. nov., isolated from soil of Baiyangdian.</title>
        <authorList>
            <person name="Zhang X."/>
        </authorList>
    </citation>
    <scope>NUCLEOTIDE SEQUENCE [LARGE SCALE GENOMIC DNA]</scope>
    <source>
        <strain evidence="1 2">HBU206404</strain>
    </source>
</reference>
<sequence>MTIRPACAVVVASLIVGLIGGVGVAAADHGEQATPVTGEGPGTRFVPVTPVRVLDSRDVTGTVALAATGVTRISLSKYVPADAVAAVLNVTGADASEGTFITVYPDGKERPPVSTLNLVRGQTRANAATVQIGTDSGVNVYNNAGRVHVIVDLAGYYTPDTAASGFTSMASGRVLDTRSGAPVGTGGVVTVDLSTKVPLTATAVTFNLTGVSATQSTYITAWPTGASRPRASNLNLTTGEATPNQVTVALGRDRKVSLYNHAGTVHLLVDPTGFYASDRGLAFFPVAPTRILDTRPARGLGQGETHTVSLAGILPAGASSIVCNVTGTNTTATTYVSIWPTGSTKPKSSHLNLVAGQTAANMALLGLGTDKSIQIYNNAGYVDIVADLAGYFDLPTPQKEI</sequence>
<evidence type="ECO:0000313" key="1">
    <source>
        <dbReference type="EMBL" id="MBC6446838.1"/>
    </source>
</evidence>
<keyword evidence="2" id="KW-1185">Reference proteome</keyword>
<name>A0ABR7L2W5_9PSEU</name>
<dbReference type="Proteomes" id="UP000734823">
    <property type="component" value="Unassembled WGS sequence"/>
</dbReference>
<evidence type="ECO:0000313" key="2">
    <source>
        <dbReference type="Proteomes" id="UP000734823"/>
    </source>
</evidence>